<reference evidence="1 2" key="1">
    <citation type="submission" date="2016-06" db="EMBL/GenBank/DDBJ databases">
        <authorList>
            <person name="Kjaerup R.B."/>
            <person name="Dalgaard T.S."/>
            <person name="Juul-Madsen H.R."/>
        </authorList>
    </citation>
    <scope>NUCLEOTIDE SEQUENCE [LARGE SCALE GENOMIC DNA]</scope>
</reference>
<name>A0A1X7RXP6_ZYMT9</name>
<dbReference type="EMBL" id="LT853697">
    <property type="protein sequence ID" value="SMQ52030.1"/>
    <property type="molecule type" value="Genomic_DNA"/>
</dbReference>
<sequence length="129" mass="14216">MATSEGIRGLREQIFDNAALLFPEAIKYHRSYQATSHTVQSSEVFSIVVLKETKPGTQVFDQYGRSKSFGSQGAPLGYQAVVMYGEEGNRWATSGKHEDTVHRALESLLEVLALSAATSIERGCTFRTI</sequence>
<accession>A0A1X7RXP6</accession>
<evidence type="ECO:0000313" key="1">
    <source>
        <dbReference type="EMBL" id="SMQ52030.1"/>
    </source>
</evidence>
<evidence type="ECO:0000313" key="2">
    <source>
        <dbReference type="Proteomes" id="UP000215127"/>
    </source>
</evidence>
<proteinExistence type="predicted"/>
<organism evidence="1 2">
    <name type="scientific">Zymoseptoria tritici (strain ST99CH_3D7)</name>
    <dbReference type="NCBI Taxonomy" id="1276538"/>
    <lineage>
        <taxon>Eukaryota</taxon>
        <taxon>Fungi</taxon>
        <taxon>Dikarya</taxon>
        <taxon>Ascomycota</taxon>
        <taxon>Pezizomycotina</taxon>
        <taxon>Dothideomycetes</taxon>
        <taxon>Dothideomycetidae</taxon>
        <taxon>Mycosphaerellales</taxon>
        <taxon>Mycosphaerellaceae</taxon>
        <taxon>Zymoseptoria</taxon>
    </lineage>
</organism>
<dbReference type="Proteomes" id="UP000215127">
    <property type="component" value="Chromosome 6"/>
</dbReference>
<dbReference type="AlphaFoldDB" id="A0A1X7RXP6"/>
<keyword evidence="2" id="KW-1185">Reference proteome</keyword>
<protein>
    <submittedName>
        <fullName evidence="1">Uncharacterized protein</fullName>
    </submittedName>
</protein>
<gene>
    <name evidence="1" type="ORF">ZT3D7_G7183</name>
</gene>